<evidence type="ECO:0000259" key="2">
    <source>
        <dbReference type="PROSITE" id="PS50914"/>
    </source>
</evidence>
<protein>
    <recommendedName>
        <fullName evidence="2">BON domain-containing protein</fullName>
    </recommendedName>
</protein>
<evidence type="ECO:0000313" key="4">
    <source>
        <dbReference type="Proteomes" id="UP000789704"/>
    </source>
</evidence>
<reference evidence="3" key="1">
    <citation type="submission" date="2021-04" db="EMBL/GenBank/DDBJ databases">
        <authorList>
            <person name="Vanwijnsberghe S."/>
        </authorList>
    </citation>
    <scope>NUCLEOTIDE SEQUENCE</scope>
    <source>
        <strain evidence="3">LMG 31841</strain>
    </source>
</reference>
<dbReference type="PANTHER" id="PTHR34606:SF15">
    <property type="entry name" value="BON DOMAIN-CONTAINING PROTEIN"/>
    <property type="match status" value="1"/>
</dbReference>
<dbReference type="InterPro" id="IPR051686">
    <property type="entry name" value="Lipoprotein_DolP"/>
</dbReference>
<dbReference type="Proteomes" id="UP000789704">
    <property type="component" value="Unassembled WGS sequence"/>
</dbReference>
<evidence type="ECO:0000313" key="3">
    <source>
        <dbReference type="EMBL" id="CAG4913037.1"/>
    </source>
</evidence>
<dbReference type="RefSeq" id="WP_228881033.1">
    <property type="nucleotide sequence ID" value="NZ_CAJQZC010000008.1"/>
</dbReference>
<dbReference type="PANTHER" id="PTHR34606">
    <property type="entry name" value="BON DOMAIN-CONTAINING PROTEIN"/>
    <property type="match status" value="1"/>
</dbReference>
<dbReference type="EMBL" id="CAJQZC010000008">
    <property type="protein sequence ID" value="CAG4913037.1"/>
    <property type="molecule type" value="Genomic_DNA"/>
</dbReference>
<gene>
    <name evidence="3" type="ORF">LMG31841_04231</name>
</gene>
<proteinExistence type="predicted"/>
<dbReference type="PROSITE" id="PS50914">
    <property type="entry name" value="BON"/>
    <property type="match status" value="1"/>
</dbReference>
<dbReference type="AlphaFoldDB" id="A0A9N8RZP1"/>
<dbReference type="Pfam" id="PF04972">
    <property type="entry name" value="BON"/>
    <property type="match status" value="1"/>
</dbReference>
<name>A0A9N8RZP1_9BURK</name>
<comment type="caution">
    <text evidence="3">The sequence shown here is derived from an EMBL/GenBank/DDBJ whole genome shotgun (WGS) entry which is preliminary data.</text>
</comment>
<sequence length="116" mass="11981">MNFRGRLMLLAVAAATVPWPRANAQPVSAPVAPGAPGDAHALSRADHMLAKSVQRTLAKARDLDASRVFVRAKSGTVTLAGSVPSGEQIPRVVQVVEGVAGVHAVVNRLTVQSAGQ</sequence>
<feature type="domain" description="BON" evidence="2">
    <location>
        <begin position="45"/>
        <end position="113"/>
    </location>
</feature>
<keyword evidence="4" id="KW-1185">Reference proteome</keyword>
<keyword evidence="1" id="KW-0732">Signal</keyword>
<evidence type="ECO:0000256" key="1">
    <source>
        <dbReference type="SAM" id="SignalP"/>
    </source>
</evidence>
<accession>A0A9N8RZP1</accession>
<dbReference type="Gene3D" id="3.30.1340.30">
    <property type="match status" value="1"/>
</dbReference>
<dbReference type="InterPro" id="IPR007055">
    <property type="entry name" value="BON_dom"/>
</dbReference>
<feature type="signal peptide" evidence="1">
    <location>
        <begin position="1"/>
        <end position="24"/>
    </location>
</feature>
<feature type="chain" id="PRO_5040208030" description="BON domain-containing protein" evidence="1">
    <location>
        <begin position="25"/>
        <end position="116"/>
    </location>
</feature>
<organism evidence="3 4">
    <name type="scientific">Paraburkholderia saeva</name>
    <dbReference type="NCBI Taxonomy" id="2777537"/>
    <lineage>
        <taxon>Bacteria</taxon>
        <taxon>Pseudomonadati</taxon>
        <taxon>Pseudomonadota</taxon>
        <taxon>Betaproteobacteria</taxon>
        <taxon>Burkholderiales</taxon>
        <taxon>Burkholderiaceae</taxon>
        <taxon>Paraburkholderia</taxon>
    </lineage>
</organism>